<reference evidence="5 6" key="1">
    <citation type="submission" date="2019-07" db="EMBL/GenBank/DDBJ databases">
        <title>Qingshengfaniella alkalisoli gen. nov., sp. nov., isolated from saline soil.</title>
        <authorList>
            <person name="Xu L."/>
            <person name="Huang X.-X."/>
            <person name="Sun J.-Q."/>
        </authorList>
    </citation>
    <scope>NUCLEOTIDE SEQUENCE [LARGE SCALE GENOMIC DNA]</scope>
    <source>
        <strain evidence="5 6">DSM 27279</strain>
    </source>
</reference>
<keyword evidence="1" id="KW-0805">Transcription regulation</keyword>
<dbReference type="OrthoDB" id="117723at2"/>
<keyword evidence="6" id="KW-1185">Reference proteome</keyword>
<dbReference type="InterPro" id="IPR039422">
    <property type="entry name" value="MarR/SlyA-like"/>
</dbReference>
<accession>A0A556AZP6</accession>
<dbReference type="GO" id="GO:0003677">
    <property type="term" value="F:DNA binding"/>
    <property type="evidence" value="ECO:0007669"/>
    <property type="project" value="UniProtKB-KW"/>
</dbReference>
<dbReference type="Pfam" id="PF12802">
    <property type="entry name" value="MarR_2"/>
    <property type="match status" value="1"/>
</dbReference>
<sequence>MPRDGHDLMELEDHLFFLCTQVVYRRSRALQEGLKPLGLLETEYRVLSAVLRKGPLTMMELAQWTAYERSRVTYILNAMEARKWVLRTSLESDRRTVVVHITPAGREIFAAAKVIVDETTETILRNNTAEDLDRLRSTLKTMRQTLLDMEAGRR</sequence>
<dbReference type="PRINTS" id="PR00598">
    <property type="entry name" value="HTHMARR"/>
</dbReference>
<dbReference type="Gene3D" id="1.10.10.10">
    <property type="entry name" value="Winged helix-like DNA-binding domain superfamily/Winged helix DNA-binding domain"/>
    <property type="match status" value="1"/>
</dbReference>
<feature type="domain" description="HTH marR-type" evidence="4">
    <location>
        <begin position="12"/>
        <end position="144"/>
    </location>
</feature>
<evidence type="ECO:0000256" key="3">
    <source>
        <dbReference type="ARBA" id="ARBA00023163"/>
    </source>
</evidence>
<name>A0A556AZP6_9BURK</name>
<dbReference type="GO" id="GO:0003700">
    <property type="term" value="F:DNA-binding transcription factor activity"/>
    <property type="evidence" value="ECO:0007669"/>
    <property type="project" value="InterPro"/>
</dbReference>
<organism evidence="5 6">
    <name type="scientific">Verticiella sediminum</name>
    <dbReference type="NCBI Taxonomy" id="1247510"/>
    <lineage>
        <taxon>Bacteria</taxon>
        <taxon>Pseudomonadati</taxon>
        <taxon>Pseudomonadota</taxon>
        <taxon>Betaproteobacteria</taxon>
        <taxon>Burkholderiales</taxon>
        <taxon>Alcaligenaceae</taxon>
        <taxon>Verticiella</taxon>
    </lineage>
</organism>
<protein>
    <submittedName>
        <fullName evidence="5">MarR family transcriptional regulator</fullName>
    </submittedName>
</protein>
<gene>
    <name evidence="5" type="ORF">FOZ76_03305</name>
</gene>
<keyword evidence="3" id="KW-0804">Transcription</keyword>
<evidence type="ECO:0000256" key="2">
    <source>
        <dbReference type="ARBA" id="ARBA00023125"/>
    </source>
</evidence>
<dbReference type="PANTHER" id="PTHR33164:SF64">
    <property type="entry name" value="TRANSCRIPTIONAL REGULATOR SLYA"/>
    <property type="match status" value="1"/>
</dbReference>
<dbReference type="SUPFAM" id="SSF46785">
    <property type="entry name" value="Winged helix' DNA-binding domain"/>
    <property type="match status" value="1"/>
</dbReference>
<dbReference type="SMART" id="SM00347">
    <property type="entry name" value="HTH_MARR"/>
    <property type="match status" value="1"/>
</dbReference>
<dbReference type="InterPro" id="IPR000835">
    <property type="entry name" value="HTH_MarR-typ"/>
</dbReference>
<proteinExistence type="predicted"/>
<evidence type="ECO:0000256" key="1">
    <source>
        <dbReference type="ARBA" id="ARBA00023015"/>
    </source>
</evidence>
<evidence type="ECO:0000313" key="6">
    <source>
        <dbReference type="Proteomes" id="UP000318405"/>
    </source>
</evidence>
<dbReference type="PANTHER" id="PTHR33164">
    <property type="entry name" value="TRANSCRIPTIONAL REGULATOR, MARR FAMILY"/>
    <property type="match status" value="1"/>
</dbReference>
<dbReference type="InterPro" id="IPR036388">
    <property type="entry name" value="WH-like_DNA-bd_sf"/>
</dbReference>
<dbReference type="EMBL" id="VLTJ01000005">
    <property type="protein sequence ID" value="TSH98386.1"/>
    <property type="molecule type" value="Genomic_DNA"/>
</dbReference>
<dbReference type="PROSITE" id="PS50995">
    <property type="entry name" value="HTH_MARR_2"/>
    <property type="match status" value="1"/>
</dbReference>
<dbReference type="Proteomes" id="UP000318405">
    <property type="component" value="Unassembled WGS sequence"/>
</dbReference>
<dbReference type="GO" id="GO:0006950">
    <property type="term" value="P:response to stress"/>
    <property type="evidence" value="ECO:0007669"/>
    <property type="project" value="TreeGrafter"/>
</dbReference>
<dbReference type="InterPro" id="IPR036390">
    <property type="entry name" value="WH_DNA-bd_sf"/>
</dbReference>
<evidence type="ECO:0000259" key="4">
    <source>
        <dbReference type="PROSITE" id="PS50995"/>
    </source>
</evidence>
<keyword evidence="2" id="KW-0238">DNA-binding</keyword>
<dbReference type="AlphaFoldDB" id="A0A556AZP6"/>
<evidence type="ECO:0000313" key="5">
    <source>
        <dbReference type="EMBL" id="TSH98386.1"/>
    </source>
</evidence>
<comment type="caution">
    <text evidence="5">The sequence shown here is derived from an EMBL/GenBank/DDBJ whole genome shotgun (WGS) entry which is preliminary data.</text>
</comment>